<gene>
    <name evidence="7" type="ORF">A6302_01550</name>
</gene>
<evidence type="ECO:0000313" key="7">
    <source>
        <dbReference type="EMBL" id="ODN71116.1"/>
    </source>
</evidence>
<evidence type="ECO:0000256" key="3">
    <source>
        <dbReference type="ARBA" id="ARBA00022692"/>
    </source>
</evidence>
<evidence type="ECO:0000256" key="4">
    <source>
        <dbReference type="ARBA" id="ARBA00022989"/>
    </source>
</evidence>
<feature type="transmembrane region" description="Helical" evidence="6">
    <location>
        <begin position="21"/>
        <end position="45"/>
    </location>
</feature>
<keyword evidence="2" id="KW-1003">Cell membrane</keyword>
<sequence>MADARFPLAIRPRPEAGPLARLAAVLGGLVLGLAISVALLVGAGVEPSALLDEFVLVFLASPQSAASVLFQAEPLMFTGLAALLAFRARFWNIGIEGQMIAGAIIATAITLLPGIPDPLRLPVMALGAAIGGMAWIALPALLRLRLGVNEIITTLLLNYVALNGLLWLLYGPWKDPVSGFPYSAEYTAAERLPSLGWGRVDLALPLAILIALAIAFLLARSRFGFLLRFVEANPAASGALGIDVTKVVLTAVLASGALAGLAGFVVSAGVEYRMTQSFFVGYGFSGILIAFLARNRPILALVVALLVGLLMVGGQSMQVFYQIPGSMVQLIQAVLVITVAASDFFVGHRIVLQRAEAAG</sequence>
<keyword evidence="4 6" id="KW-1133">Transmembrane helix</keyword>
<feature type="transmembrane region" description="Helical" evidence="6">
    <location>
        <begin position="247"/>
        <end position="270"/>
    </location>
</feature>
<dbReference type="PANTHER" id="PTHR47089">
    <property type="entry name" value="ABC TRANSPORTER, PERMEASE PROTEIN"/>
    <property type="match status" value="1"/>
</dbReference>
<reference evidence="7 8" key="1">
    <citation type="submission" date="2016-07" db="EMBL/GenBank/DDBJ databases">
        <title>Draft Genome Sequence of Methylobrevis pamukkalensis PK2.</title>
        <authorList>
            <person name="Vasilenko O.V."/>
            <person name="Doronina N.V."/>
            <person name="Shmareva M.N."/>
            <person name="Tarlachkov S.V."/>
            <person name="Mustakhimov I."/>
            <person name="Trotsenko Y.A."/>
        </authorList>
    </citation>
    <scope>NUCLEOTIDE SEQUENCE [LARGE SCALE GENOMIC DNA]</scope>
    <source>
        <strain evidence="7 8">PK2</strain>
    </source>
</reference>
<dbReference type="PANTHER" id="PTHR47089:SF1">
    <property type="entry name" value="GUANOSINE ABC TRANSPORTER PERMEASE PROTEIN NUPP"/>
    <property type="match status" value="1"/>
</dbReference>
<feature type="transmembrane region" description="Helical" evidence="6">
    <location>
        <begin position="298"/>
        <end position="321"/>
    </location>
</feature>
<dbReference type="GO" id="GO:0005886">
    <property type="term" value="C:plasma membrane"/>
    <property type="evidence" value="ECO:0007669"/>
    <property type="project" value="UniProtKB-SubCell"/>
</dbReference>
<feature type="transmembrane region" description="Helical" evidence="6">
    <location>
        <begin position="121"/>
        <end position="142"/>
    </location>
</feature>
<evidence type="ECO:0000256" key="6">
    <source>
        <dbReference type="SAM" id="Phobius"/>
    </source>
</evidence>
<keyword evidence="5 6" id="KW-0472">Membrane</keyword>
<evidence type="ECO:0000313" key="8">
    <source>
        <dbReference type="Proteomes" id="UP000094622"/>
    </source>
</evidence>
<comment type="subcellular location">
    <subcellularLocation>
        <location evidence="1">Cell membrane</location>
        <topology evidence="1">Multi-pass membrane protein</topology>
    </subcellularLocation>
</comment>
<dbReference type="EMBL" id="MCRJ01000029">
    <property type="protein sequence ID" value="ODN71116.1"/>
    <property type="molecule type" value="Genomic_DNA"/>
</dbReference>
<dbReference type="Pfam" id="PF02653">
    <property type="entry name" value="BPD_transp_2"/>
    <property type="match status" value="1"/>
</dbReference>
<evidence type="ECO:0000256" key="5">
    <source>
        <dbReference type="ARBA" id="ARBA00023136"/>
    </source>
</evidence>
<dbReference type="Proteomes" id="UP000094622">
    <property type="component" value="Unassembled WGS sequence"/>
</dbReference>
<dbReference type="AlphaFoldDB" id="A0A1E3H5N6"/>
<feature type="transmembrane region" description="Helical" evidence="6">
    <location>
        <begin position="327"/>
        <end position="346"/>
    </location>
</feature>
<feature type="transmembrane region" description="Helical" evidence="6">
    <location>
        <begin position="98"/>
        <end position="115"/>
    </location>
</feature>
<feature type="transmembrane region" description="Helical" evidence="6">
    <location>
        <begin position="154"/>
        <end position="173"/>
    </location>
</feature>
<proteinExistence type="predicted"/>
<keyword evidence="3 6" id="KW-0812">Transmembrane</keyword>
<protein>
    <submittedName>
        <fullName evidence="7">Branched-chain amino acid transport system / permease component</fullName>
    </submittedName>
</protein>
<dbReference type="CDD" id="cd06580">
    <property type="entry name" value="TM_PBP1_transp_TpRbsC_like"/>
    <property type="match status" value="1"/>
</dbReference>
<keyword evidence="8" id="KW-1185">Reference proteome</keyword>
<name>A0A1E3H5N6_9HYPH</name>
<dbReference type="InterPro" id="IPR001851">
    <property type="entry name" value="ABC_transp_permease"/>
</dbReference>
<evidence type="ECO:0000256" key="2">
    <source>
        <dbReference type="ARBA" id="ARBA00022475"/>
    </source>
</evidence>
<feature type="transmembrane region" description="Helical" evidence="6">
    <location>
        <begin position="202"/>
        <end position="219"/>
    </location>
</feature>
<feature type="transmembrane region" description="Helical" evidence="6">
    <location>
        <begin position="276"/>
        <end position="293"/>
    </location>
</feature>
<evidence type="ECO:0000256" key="1">
    <source>
        <dbReference type="ARBA" id="ARBA00004651"/>
    </source>
</evidence>
<accession>A0A1E3H5N6</accession>
<feature type="transmembrane region" description="Helical" evidence="6">
    <location>
        <begin position="65"/>
        <end position="86"/>
    </location>
</feature>
<dbReference type="OrthoDB" id="9809785at2"/>
<comment type="caution">
    <text evidence="7">The sequence shown here is derived from an EMBL/GenBank/DDBJ whole genome shotgun (WGS) entry which is preliminary data.</text>
</comment>
<organism evidence="7 8">
    <name type="scientific">Methylobrevis pamukkalensis</name>
    <dbReference type="NCBI Taxonomy" id="1439726"/>
    <lineage>
        <taxon>Bacteria</taxon>
        <taxon>Pseudomonadati</taxon>
        <taxon>Pseudomonadota</taxon>
        <taxon>Alphaproteobacteria</taxon>
        <taxon>Hyphomicrobiales</taxon>
        <taxon>Pleomorphomonadaceae</taxon>
        <taxon>Methylobrevis</taxon>
    </lineage>
</organism>
<dbReference type="GO" id="GO:0022857">
    <property type="term" value="F:transmembrane transporter activity"/>
    <property type="evidence" value="ECO:0007669"/>
    <property type="project" value="InterPro"/>
</dbReference>
<dbReference type="RefSeq" id="WP_069306433.1">
    <property type="nucleotide sequence ID" value="NZ_MCRJ01000029.1"/>
</dbReference>